<feature type="region of interest" description="Disordered" evidence="1">
    <location>
        <begin position="140"/>
        <end position="388"/>
    </location>
</feature>
<organism evidence="2 3">
    <name type="scientific">Spodoptera littoralis</name>
    <name type="common">Egyptian cotton leafworm</name>
    <dbReference type="NCBI Taxonomy" id="7109"/>
    <lineage>
        <taxon>Eukaryota</taxon>
        <taxon>Metazoa</taxon>
        <taxon>Ecdysozoa</taxon>
        <taxon>Arthropoda</taxon>
        <taxon>Hexapoda</taxon>
        <taxon>Insecta</taxon>
        <taxon>Pterygota</taxon>
        <taxon>Neoptera</taxon>
        <taxon>Endopterygota</taxon>
        <taxon>Lepidoptera</taxon>
        <taxon>Glossata</taxon>
        <taxon>Ditrysia</taxon>
        <taxon>Noctuoidea</taxon>
        <taxon>Noctuidae</taxon>
        <taxon>Amphipyrinae</taxon>
        <taxon>Spodoptera</taxon>
    </lineage>
</organism>
<feature type="compositionally biased region" description="Pro residues" evidence="1">
    <location>
        <begin position="282"/>
        <end position="374"/>
    </location>
</feature>
<dbReference type="AlphaFoldDB" id="A0A9P0N3B0"/>
<reference evidence="2" key="1">
    <citation type="submission" date="2022-02" db="EMBL/GenBank/DDBJ databases">
        <authorList>
            <person name="King R."/>
        </authorList>
    </citation>
    <scope>NUCLEOTIDE SEQUENCE</scope>
</reference>
<name>A0A9P0N3B0_SPOLI</name>
<gene>
    <name evidence="2" type="ORF">SPLIT_LOCUS5324</name>
</gene>
<feature type="region of interest" description="Disordered" evidence="1">
    <location>
        <begin position="37"/>
        <end position="60"/>
    </location>
</feature>
<feature type="compositionally biased region" description="Low complexity" evidence="1">
    <location>
        <begin position="168"/>
        <end position="195"/>
    </location>
</feature>
<dbReference type="EMBL" id="LR824533">
    <property type="protein sequence ID" value="CAH1639968.1"/>
    <property type="molecule type" value="Genomic_DNA"/>
</dbReference>
<evidence type="ECO:0000313" key="3">
    <source>
        <dbReference type="Proteomes" id="UP001153321"/>
    </source>
</evidence>
<keyword evidence="3" id="KW-1185">Reference proteome</keyword>
<accession>A0A9P0N3B0</accession>
<evidence type="ECO:0000256" key="1">
    <source>
        <dbReference type="SAM" id="MobiDB-lite"/>
    </source>
</evidence>
<proteinExistence type="predicted"/>
<feature type="compositionally biased region" description="Gly residues" evidence="1">
    <location>
        <begin position="257"/>
        <end position="278"/>
    </location>
</feature>
<feature type="compositionally biased region" description="Pro residues" evidence="1">
    <location>
        <begin position="199"/>
        <end position="215"/>
    </location>
</feature>
<sequence length="449" mass="47138">MRTANDWNSRCPGKPECLQRPSVQCTKRSQAFLTLRDEINFTPEDGTGGGGGNSGNRSPDDIFKVVAITEIMPPAEKSDNDTSDIDPMTHPNSKIEYLHGGVPTGKVISYDLYIQLEFKGSAVLEFHMFGEPIVRGTTDEPADGFYADPYTFPPDESTGTPIPGAHYGPKQPGQQGPRPPGHGDQQGPSGPPDHGGQYGPPPPGPGGQFGPPPPGHGVQSSFGNRWSCDPSILEDLKRNEIGAYGVGDRGNGPPPQGGEGGPGGPGKGQGPGGRGHGQGPPHQGPPHQGPPHQGPPHQGPPHQGPPHQGPPHQGPPHQGPPHQGPPHQGPPHQGPPHQGPPHQGPPHQGPPHQGPPHQGPPHQGPPHQGPPHQGPPQQGQGGHGYGLRRKEDHFWGISQDVGGNTVKWPSLVVDDNLKYEAIGAGQCLNPDTWVTSACCVILLTLFGMR</sequence>
<protein>
    <submittedName>
        <fullName evidence="2">Uncharacterized protein</fullName>
    </submittedName>
</protein>
<dbReference type="Proteomes" id="UP001153321">
    <property type="component" value="Chromosome 2"/>
</dbReference>
<evidence type="ECO:0000313" key="2">
    <source>
        <dbReference type="EMBL" id="CAH1639968.1"/>
    </source>
</evidence>